<name>A0A7X1FZU1_9SPHN</name>
<reference evidence="2 3" key="1">
    <citation type="submission" date="2020-08" db="EMBL/GenBank/DDBJ databases">
        <title>The genome sequence of type strain Novosphingobium piscinae KCTC 42194.</title>
        <authorList>
            <person name="Liu Y."/>
        </authorList>
    </citation>
    <scope>NUCLEOTIDE SEQUENCE [LARGE SCALE GENOMIC DNA]</scope>
    <source>
        <strain evidence="2 3">KCTC 42194</strain>
    </source>
</reference>
<dbReference type="EMBL" id="JACLAX010000013">
    <property type="protein sequence ID" value="MBC2670024.1"/>
    <property type="molecule type" value="Genomic_DNA"/>
</dbReference>
<gene>
    <name evidence="2" type="ORF">H7F53_12795</name>
</gene>
<keyword evidence="3" id="KW-1185">Reference proteome</keyword>
<dbReference type="AlphaFoldDB" id="A0A7X1FZU1"/>
<protein>
    <submittedName>
        <fullName evidence="2">Uncharacterized protein</fullName>
    </submittedName>
</protein>
<accession>A0A7X1FZU1</accession>
<feature type="region of interest" description="Disordered" evidence="1">
    <location>
        <begin position="29"/>
        <end position="110"/>
    </location>
</feature>
<evidence type="ECO:0000313" key="3">
    <source>
        <dbReference type="Proteomes" id="UP000551327"/>
    </source>
</evidence>
<dbReference type="RefSeq" id="WP_185679889.1">
    <property type="nucleotide sequence ID" value="NZ_JACLAX010000013.1"/>
</dbReference>
<evidence type="ECO:0000313" key="2">
    <source>
        <dbReference type="EMBL" id="MBC2670024.1"/>
    </source>
</evidence>
<proteinExistence type="predicted"/>
<organism evidence="2 3">
    <name type="scientific">Novosphingobium piscinae</name>
    <dbReference type="NCBI Taxonomy" id="1507448"/>
    <lineage>
        <taxon>Bacteria</taxon>
        <taxon>Pseudomonadati</taxon>
        <taxon>Pseudomonadota</taxon>
        <taxon>Alphaproteobacteria</taxon>
        <taxon>Sphingomonadales</taxon>
        <taxon>Sphingomonadaceae</taxon>
        <taxon>Novosphingobium</taxon>
    </lineage>
</organism>
<comment type="caution">
    <text evidence="2">The sequence shown here is derived from an EMBL/GenBank/DDBJ whole genome shotgun (WGS) entry which is preliminary data.</text>
</comment>
<dbReference type="Proteomes" id="UP000551327">
    <property type="component" value="Unassembled WGS sequence"/>
</dbReference>
<sequence length="110" mass="11175">MNIAGNPRMTIVVVIAFLIIVALFISPGGPAEQATGQITEAARATAGKPPARSVAPPPQSWFAPEDEAAPPPPPPPASAGDQGAALPAEPGGFPVRENPPPRGPDFPENN</sequence>
<evidence type="ECO:0000256" key="1">
    <source>
        <dbReference type="SAM" id="MobiDB-lite"/>
    </source>
</evidence>